<dbReference type="Proteomes" id="UP001292094">
    <property type="component" value="Unassembled WGS sequence"/>
</dbReference>
<accession>A0AAE1PYW0</accession>
<feature type="compositionally biased region" description="Acidic residues" evidence="1">
    <location>
        <begin position="1"/>
        <end position="38"/>
    </location>
</feature>
<protein>
    <submittedName>
        <fullName evidence="2">Uncharacterized protein</fullName>
    </submittedName>
</protein>
<proteinExistence type="predicted"/>
<feature type="region of interest" description="Disordered" evidence="1">
    <location>
        <begin position="1"/>
        <end position="63"/>
    </location>
</feature>
<evidence type="ECO:0000313" key="2">
    <source>
        <dbReference type="EMBL" id="KAK4315502.1"/>
    </source>
</evidence>
<dbReference type="AlphaFoldDB" id="A0AAE1PYW0"/>
<comment type="caution">
    <text evidence="2">The sequence shown here is derived from an EMBL/GenBank/DDBJ whole genome shotgun (WGS) entry which is preliminary data.</text>
</comment>
<reference evidence="2" key="1">
    <citation type="submission" date="2023-11" db="EMBL/GenBank/DDBJ databases">
        <title>Genome assemblies of two species of porcelain crab, Petrolisthes cinctipes and Petrolisthes manimaculis (Anomura: Porcellanidae).</title>
        <authorList>
            <person name="Angst P."/>
        </authorList>
    </citation>
    <scope>NUCLEOTIDE SEQUENCE</scope>
    <source>
        <strain evidence="2">PB745_02</strain>
        <tissue evidence="2">Gill</tissue>
    </source>
</reference>
<dbReference type="EMBL" id="JAWZYT010001112">
    <property type="protein sequence ID" value="KAK4315502.1"/>
    <property type="molecule type" value="Genomic_DNA"/>
</dbReference>
<feature type="region of interest" description="Disordered" evidence="1">
    <location>
        <begin position="112"/>
        <end position="135"/>
    </location>
</feature>
<keyword evidence="3" id="KW-1185">Reference proteome</keyword>
<sequence length="145" mass="16732">MVKEEEEEEEEVEEEVEMEMEEEVEMEVKMEEDELEEEEVKKEEKEVKEEKEMKEKTLLSTTGKLPSSLSCQLRLIHDHIRPYNKASCIRYLPQITTLTSLRVSPDGRRVQRVGRVSNSQFSRRSPGGREGNASCSCIRLEGPAG</sequence>
<feature type="compositionally biased region" description="Basic and acidic residues" evidence="1">
    <location>
        <begin position="39"/>
        <end position="57"/>
    </location>
</feature>
<gene>
    <name evidence="2" type="ORF">Pmani_013277</name>
</gene>
<organism evidence="2 3">
    <name type="scientific">Petrolisthes manimaculis</name>
    <dbReference type="NCBI Taxonomy" id="1843537"/>
    <lineage>
        <taxon>Eukaryota</taxon>
        <taxon>Metazoa</taxon>
        <taxon>Ecdysozoa</taxon>
        <taxon>Arthropoda</taxon>
        <taxon>Crustacea</taxon>
        <taxon>Multicrustacea</taxon>
        <taxon>Malacostraca</taxon>
        <taxon>Eumalacostraca</taxon>
        <taxon>Eucarida</taxon>
        <taxon>Decapoda</taxon>
        <taxon>Pleocyemata</taxon>
        <taxon>Anomura</taxon>
        <taxon>Galatheoidea</taxon>
        <taxon>Porcellanidae</taxon>
        <taxon>Petrolisthes</taxon>
    </lineage>
</organism>
<evidence type="ECO:0000256" key="1">
    <source>
        <dbReference type="SAM" id="MobiDB-lite"/>
    </source>
</evidence>
<evidence type="ECO:0000313" key="3">
    <source>
        <dbReference type="Proteomes" id="UP001292094"/>
    </source>
</evidence>
<name>A0AAE1PYW0_9EUCA</name>